<sequence>MNQLTPLDRDLWGGAPLTDAEFREIAAMLHQEARISLAPQKATLVRSRLSRRLREKELKNFGDYILLVRRDANERRQMIELLTTNHTHFFREQHHFNHLRNEMMPLWRGRSMREPVRIWSAASSSGEEVYTIAMTLLGQDLREAQWARGAGVQLFATDISEEMVSAVRKAEYPKGHLEQIPQPWRKLWAKETRDGFAIAPEARNLVTASQLNLFERWPWRHSFDAIFCRNVMIYFNEEAKAELEMRLVAQLVPGGALYIGHSERLVSKAKDFMIPCGHTMYRKPETMR</sequence>
<feature type="binding site" evidence="6">
    <location>
        <position position="87"/>
    </location>
    <ligand>
        <name>S-adenosyl-L-methionine</name>
        <dbReference type="ChEBI" id="CHEBI:59789"/>
    </ligand>
</feature>
<feature type="binding site" evidence="6">
    <location>
        <position position="128"/>
    </location>
    <ligand>
        <name>S-adenosyl-L-methionine</name>
        <dbReference type="ChEBI" id="CHEBI:59789"/>
    </ligand>
</feature>
<dbReference type="InterPro" id="IPR036804">
    <property type="entry name" value="CheR_N_sf"/>
</dbReference>
<dbReference type="GO" id="GO:0008983">
    <property type="term" value="F:protein-glutamate O-methyltransferase activity"/>
    <property type="evidence" value="ECO:0007669"/>
    <property type="project" value="UniProtKB-EC"/>
</dbReference>
<dbReference type="InterPro" id="IPR029063">
    <property type="entry name" value="SAM-dependent_MTases_sf"/>
</dbReference>
<evidence type="ECO:0000256" key="2">
    <source>
        <dbReference type="ARBA" id="ARBA00022603"/>
    </source>
</evidence>
<keyword evidence="9" id="KW-1185">Reference proteome</keyword>
<comment type="catalytic activity">
    <reaction evidence="1 5">
        <text>L-glutamyl-[protein] + S-adenosyl-L-methionine = [protein]-L-glutamate 5-O-methyl ester + S-adenosyl-L-homocysteine</text>
        <dbReference type="Rhea" id="RHEA:24452"/>
        <dbReference type="Rhea" id="RHEA-COMP:10208"/>
        <dbReference type="Rhea" id="RHEA-COMP:10311"/>
        <dbReference type="ChEBI" id="CHEBI:29973"/>
        <dbReference type="ChEBI" id="CHEBI:57856"/>
        <dbReference type="ChEBI" id="CHEBI:59789"/>
        <dbReference type="ChEBI" id="CHEBI:82795"/>
        <dbReference type="EC" id="2.1.1.80"/>
    </reaction>
</comment>
<proteinExistence type="predicted"/>
<evidence type="ECO:0000259" key="7">
    <source>
        <dbReference type="PROSITE" id="PS50123"/>
    </source>
</evidence>
<gene>
    <name evidence="8" type="ORF">EQG66_10025</name>
</gene>
<keyword evidence="3 5" id="KW-0808">Transferase</keyword>
<dbReference type="PIRSF" id="PIRSF000410">
    <property type="entry name" value="CheR"/>
    <property type="match status" value="1"/>
</dbReference>
<dbReference type="Gene3D" id="3.40.50.150">
    <property type="entry name" value="Vaccinia Virus protein VP39"/>
    <property type="match status" value="1"/>
</dbReference>
<dbReference type="PANTHER" id="PTHR24422:SF19">
    <property type="entry name" value="CHEMOTAXIS PROTEIN METHYLTRANSFERASE"/>
    <property type="match status" value="1"/>
</dbReference>
<evidence type="ECO:0000256" key="6">
    <source>
        <dbReference type="PIRSR" id="PIRSR000410-1"/>
    </source>
</evidence>
<keyword evidence="2 5" id="KW-0489">Methyltransferase</keyword>
<evidence type="ECO:0000256" key="5">
    <source>
        <dbReference type="PIRNR" id="PIRNR000410"/>
    </source>
</evidence>
<dbReference type="InterPro" id="IPR022642">
    <property type="entry name" value="CheR_C"/>
</dbReference>
<keyword evidence="4 5" id="KW-0949">S-adenosyl-L-methionine</keyword>
<dbReference type="SUPFAM" id="SSF53335">
    <property type="entry name" value="S-adenosyl-L-methionine-dependent methyltransferases"/>
    <property type="match status" value="1"/>
</dbReference>
<dbReference type="OrthoDB" id="9816309at2"/>
<dbReference type="SMART" id="SM00138">
    <property type="entry name" value="MeTrc"/>
    <property type="match status" value="1"/>
</dbReference>
<dbReference type="EC" id="2.1.1.80" evidence="5"/>
<dbReference type="PRINTS" id="PR00996">
    <property type="entry name" value="CHERMTFRASE"/>
</dbReference>
<dbReference type="PANTHER" id="PTHR24422">
    <property type="entry name" value="CHEMOTAXIS PROTEIN METHYLTRANSFERASE"/>
    <property type="match status" value="1"/>
</dbReference>
<feature type="binding site" evidence="6">
    <location>
        <begin position="229"/>
        <end position="230"/>
    </location>
    <ligand>
        <name>S-adenosyl-L-methionine</name>
        <dbReference type="ChEBI" id="CHEBI:59789"/>
    </ligand>
</feature>
<dbReference type="EMBL" id="SBKP01000009">
    <property type="protein sequence ID" value="RXR28379.1"/>
    <property type="molecule type" value="Genomic_DNA"/>
</dbReference>
<dbReference type="RefSeq" id="WP_129404454.1">
    <property type="nucleotide sequence ID" value="NZ_SBKP01000009.1"/>
</dbReference>
<comment type="function">
    <text evidence="5">Methylation of the membrane-bound methyl-accepting chemotaxis proteins (MCP) to form gamma-glutamyl methyl ester residues in MCP.</text>
</comment>
<dbReference type="InterPro" id="IPR050903">
    <property type="entry name" value="Bact_Chemotaxis_MeTrfase"/>
</dbReference>
<dbReference type="Proteomes" id="UP000290958">
    <property type="component" value="Unassembled WGS sequence"/>
</dbReference>
<dbReference type="InterPro" id="IPR026024">
    <property type="entry name" value="Chemotaxis_MeTrfase_CheR"/>
</dbReference>
<feature type="binding site" evidence="6">
    <location>
        <begin position="212"/>
        <end position="213"/>
    </location>
    <ligand>
        <name>S-adenosyl-L-methionine</name>
        <dbReference type="ChEBI" id="CHEBI:59789"/>
    </ligand>
</feature>
<dbReference type="InterPro" id="IPR022641">
    <property type="entry name" value="CheR_N"/>
</dbReference>
<evidence type="ECO:0000313" key="9">
    <source>
        <dbReference type="Proteomes" id="UP000290958"/>
    </source>
</evidence>
<name>A0A4Q1KH01_9SPHN</name>
<comment type="caution">
    <text evidence="8">The sequence shown here is derived from an EMBL/GenBank/DDBJ whole genome shotgun (WGS) entry which is preliminary data.</text>
</comment>
<organism evidence="8 9">
    <name type="scientific">Sphingobium fluviale</name>
    <dbReference type="NCBI Taxonomy" id="2506423"/>
    <lineage>
        <taxon>Bacteria</taxon>
        <taxon>Pseudomonadati</taxon>
        <taxon>Pseudomonadota</taxon>
        <taxon>Alphaproteobacteria</taxon>
        <taxon>Sphingomonadales</taxon>
        <taxon>Sphingomonadaceae</taxon>
        <taxon>Sphingobium</taxon>
    </lineage>
</organism>
<feature type="binding site" evidence="6">
    <location>
        <position position="85"/>
    </location>
    <ligand>
        <name>S-adenosyl-L-methionine</name>
        <dbReference type="ChEBI" id="CHEBI:59789"/>
    </ligand>
</feature>
<feature type="binding site" evidence="6">
    <location>
        <position position="91"/>
    </location>
    <ligand>
        <name>S-adenosyl-L-methionine</name>
        <dbReference type="ChEBI" id="CHEBI:59789"/>
    </ligand>
</feature>
<evidence type="ECO:0000256" key="4">
    <source>
        <dbReference type="ARBA" id="ARBA00022691"/>
    </source>
</evidence>
<dbReference type="PROSITE" id="PS50123">
    <property type="entry name" value="CHER"/>
    <property type="match status" value="1"/>
</dbReference>
<evidence type="ECO:0000313" key="8">
    <source>
        <dbReference type="EMBL" id="RXR28379.1"/>
    </source>
</evidence>
<evidence type="ECO:0000256" key="3">
    <source>
        <dbReference type="ARBA" id="ARBA00022679"/>
    </source>
</evidence>
<dbReference type="SUPFAM" id="SSF47757">
    <property type="entry name" value="Chemotaxis receptor methyltransferase CheR, N-terminal domain"/>
    <property type="match status" value="1"/>
</dbReference>
<dbReference type="Gene3D" id="1.10.155.10">
    <property type="entry name" value="Chemotaxis receptor methyltransferase CheR, N-terminal domain"/>
    <property type="match status" value="1"/>
</dbReference>
<dbReference type="AlphaFoldDB" id="A0A4Q1KH01"/>
<reference evidence="9" key="1">
    <citation type="submission" date="2019-01" db="EMBL/GenBank/DDBJ databases">
        <title>Cytophagaceae bacterium strain CAR-16.</title>
        <authorList>
            <person name="Chen W.-M."/>
        </authorList>
    </citation>
    <scope>NUCLEOTIDE SEQUENCE [LARGE SCALE GENOMIC DNA]</scope>
    <source>
        <strain evidence="9">CHR27</strain>
    </source>
</reference>
<dbReference type="GO" id="GO:0032259">
    <property type="term" value="P:methylation"/>
    <property type="evidence" value="ECO:0007669"/>
    <property type="project" value="UniProtKB-KW"/>
</dbReference>
<accession>A0A4Q1KH01</accession>
<evidence type="ECO:0000256" key="1">
    <source>
        <dbReference type="ARBA" id="ARBA00001541"/>
    </source>
</evidence>
<dbReference type="InterPro" id="IPR000780">
    <property type="entry name" value="CheR_MeTrfase"/>
</dbReference>
<dbReference type="Pfam" id="PF01739">
    <property type="entry name" value="CheR"/>
    <property type="match status" value="1"/>
</dbReference>
<feature type="domain" description="CheR-type methyltransferase" evidence="7">
    <location>
        <begin position="16"/>
        <end position="286"/>
    </location>
</feature>
<feature type="binding site" evidence="6">
    <location>
        <position position="158"/>
    </location>
    <ligand>
        <name>S-adenosyl-L-methionine</name>
        <dbReference type="ChEBI" id="CHEBI:59789"/>
    </ligand>
</feature>
<protein>
    <recommendedName>
        <fullName evidence="5">Chemotaxis protein methyltransferase</fullName>
        <ecNumber evidence="5">2.1.1.80</ecNumber>
    </recommendedName>
</protein>
<dbReference type="Pfam" id="PF03705">
    <property type="entry name" value="CheR_N"/>
    <property type="match status" value="1"/>
</dbReference>